<feature type="region of interest" description="Disordered" evidence="1">
    <location>
        <begin position="15"/>
        <end position="83"/>
    </location>
</feature>
<evidence type="ECO:0000313" key="3">
    <source>
        <dbReference type="EMBL" id="ELT99419.1"/>
    </source>
</evidence>
<evidence type="ECO:0000256" key="1">
    <source>
        <dbReference type="SAM" id="MobiDB-lite"/>
    </source>
</evidence>
<reference evidence="5" key="1">
    <citation type="submission" date="2012-12" db="EMBL/GenBank/DDBJ databases">
        <authorList>
            <person name="Hellsten U."/>
            <person name="Grimwood J."/>
            <person name="Chapman J.A."/>
            <person name="Shapiro H."/>
            <person name="Aerts A."/>
            <person name="Otillar R.P."/>
            <person name="Terry A.Y."/>
            <person name="Boore J.L."/>
            <person name="Simakov O."/>
            <person name="Marletaz F."/>
            <person name="Cho S.-J."/>
            <person name="Edsinger-Gonzales E."/>
            <person name="Havlak P."/>
            <person name="Kuo D.-H."/>
            <person name="Larsson T."/>
            <person name="Lv J."/>
            <person name="Arendt D."/>
            <person name="Savage R."/>
            <person name="Osoegawa K."/>
            <person name="de Jong P."/>
            <person name="Lindberg D.R."/>
            <person name="Seaver E.C."/>
            <person name="Weisblat D.A."/>
            <person name="Putnam N.H."/>
            <person name="Grigoriev I.V."/>
            <person name="Rokhsar D.S."/>
        </authorList>
    </citation>
    <scope>NUCLEOTIDE SEQUENCE</scope>
    <source>
        <strain evidence="5">I ESC-2004</strain>
    </source>
</reference>
<feature type="compositionally biased region" description="Low complexity" evidence="1">
    <location>
        <begin position="51"/>
        <end position="68"/>
    </location>
</feature>
<feature type="compositionally biased region" description="Low complexity" evidence="1">
    <location>
        <begin position="24"/>
        <end position="37"/>
    </location>
</feature>
<dbReference type="HOGENOM" id="CLU_1095170_0_0_1"/>
<accession>R7U0B2</accession>
<evidence type="ECO:0000313" key="5">
    <source>
        <dbReference type="Proteomes" id="UP000014760"/>
    </source>
</evidence>
<reference evidence="4" key="3">
    <citation type="submission" date="2015-06" db="UniProtKB">
        <authorList>
            <consortium name="EnsemblMetazoa"/>
        </authorList>
    </citation>
    <scope>IDENTIFICATION</scope>
</reference>
<feature type="transmembrane region" description="Helical" evidence="2">
    <location>
        <begin position="183"/>
        <end position="214"/>
    </location>
</feature>
<dbReference type="AlphaFoldDB" id="R7U0B2"/>
<dbReference type="Proteomes" id="UP000014760">
    <property type="component" value="Unassembled WGS sequence"/>
</dbReference>
<evidence type="ECO:0008006" key="6">
    <source>
        <dbReference type="Google" id="ProtNLM"/>
    </source>
</evidence>
<keyword evidence="2" id="KW-0812">Transmembrane</keyword>
<protein>
    <recommendedName>
        <fullName evidence="6">Transmembrane protein</fullName>
    </recommendedName>
</protein>
<organism evidence="3">
    <name type="scientific">Capitella teleta</name>
    <name type="common">Polychaete worm</name>
    <dbReference type="NCBI Taxonomy" id="283909"/>
    <lineage>
        <taxon>Eukaryota</taxon>
        <taxon>Metazoa</taxon>
        <taxon>Spiralia</taxon>
        <taxon>Lophotrochozoa</taxon>
        <taxon>Annelida</taxon>
        <taxon>Polychaeta</taxon>
        <taxon>Sedentaria</taxon>
        <taxon>Scolecida</taxon>
        <taxon>Capitellidae</taxon>
        <taxon>Capitella</taxon>
    </lineage>
</organism>
<reference evidence="3 5" key="2">
    <citation type="journal article" date="2013" name="Nature">
        <title>Insights into bilaterian evolution from three spiralian genomes.</title>
        <authorList>
            <person name="Simakov O."/>
            <person name="Marletaz F."/>
            <person name="Cho S.J."/>
            <person name="Edsinger-Gonzales E."/>
            <person name="Havlak P."/>
            <person name="Hellsten U."/>
            <person name="Kuo D.H."/>
            <person name="Larsson T."/>
            <person name="Lv J."/>
            <person name="Arendt D."/>
            <person name="Savage R."/>
            <person name="Osoegawa K."/>
            <person name="de Jong P."/>
            <person name="Grimwood J."/>
            <person name="Chapman J.A."/>
            <person name="Shapiro H."/>
            <person name="Aerts A."/>
            <person name="Otillar R.P."/>
            <person name="Terry A.Y."/>
            <person name="Boore J.L."/>
            <person name="Grigoriev I.V."/>
            <person name="Lindberg D.R."/>
            <person name="Seaver E.C."/>
            <person name="Weisblat D.A."/>
            <person name="Putnam N.H."/>
            <person name="Rokhsar D.S."/>
        </authorList>
    </citation>
    <scope>NUCLEOTIDE SEQUENCE</scope>
    <source>
        <strain evidence="3 5">I ESC-2004</strain>
    </source>
</reference>
<dbReference type="EMBL" id="AMQN01010039">
    <property type="status" value="NOT_ANNOTATED_CDS"/>
    <property type="molecule type" value="Genomic_DNA"/>
</dbReference>
<proteinExistence type="predicted"/>
<dbReference type="EMBL" id="KB306857">
    <property type="protein sequence ID" value="ELT99419.1"/>
    <property type="molecule type" value="Genomic_DNA"/>
</dbReference>
<sequence length="254" mass="28884">MQAIDCFIRHDLLTSEEVPPPCSPSRSSRLQQRPNRLSARRQSSPFDDRGSSPSRPSRLSNSLWSLPSTPTNDPERPLRRSSSVELDRSPSWSEFPARWALVKLRNRRSAKRTRRLQRRRAVTHPPSKAVHELLQVEYAKCRSSESGWSERLLALVYCWYFGWIQDIYVNLADGRRDWLKWTVACLLVTCVTVLCLGLIALCARLLVIALAGLLHAVVNFILFVSIATVIVVAFLTVFSYGRDEPSTVGRFSFA</sequence>
<keyword evidence="5" id="KW-1185">Reference proteome</keyword>
<evidence type="ECO:0000256" key="2">
    <source>
        <dbReference type="SAM" id="Phobius"/>
    </source>
</evidence>
<feature type="transmembrane region" description="Helical" evidence="2">
    <location>
        <begin position="220"/>
        <end position="240"/>
    </location>
</feature>
<keyword evidence="2" id="KW-0472">Membrane</keyword>
<gene>
    <name evidence="3" type="ORF">CAPTEDRAFT_188534</name>
</gene>
<keyword evidence="2" id="KW-1133">Transmembrane helix</keyword>
<name>R7U0B2_CAPTE</name>
<dbReference type="EnsemblMetazoa" id="CapteT188534">
    <property type="protein sequence ID" value="CapteP188534"/>
    <property type="gene ID" value="CapteG188534"/>
</dbReference>
<evidence type="ECO:0000313" key="4">
    <source>
        <dbReference type="EnsemblMetazoa" id="CapteP188534"/>
    </source>
</evidence>